<name>A0A2S7XSS8_9GAMM</name>
<dbReference type="Proteomes" id="UP000239936">
    <property type="component" value="Unassembled WGS sequence"/>
</dbReference>
<sequence>MGWINDSTLAGWNLFNSTGAAITTYSADNGISNTGGFKSFGANATAPSAVLVPARFPVGSLSPSPTPPAVPCQALTSVSMANSGATAVEPIRIKRWLCSTASARPSLVCPLGLRPAAISIGHP</sequence>
<comment type="caution">
    <text evidence="1">The sequence shown here is derived from an EMBL/GenBank/DDBJ whole genome shotgun (WGS) entry which is preliminary data.</text>
</comment>
<protein>
    <submittedName>
        <fullName evidence="1">Uncharacterized protein</fullName>
    </submittedName>
</protein>
<accession>A0A2S7XSS8</accession>
<organism evidence="1 2">
    <name type="scientific">Chromatium okenii</name>
    <dbReference type="NCBI Taxonomy" id="61644"/>
    <lineage>
        <taxon>Bacteria</taxon>
        <taxon>Pseudomonadati</taxon>
        <taxon>Pseudomonadota</taxon>
        <taxon>Gammaproteobacteria</taxon>
        <taxon>Chromatiales</taxon>
        <taxon>Chromatiaceae</taxon>
        <taxon>Chromatium</taxon>
    </lineage>
</organism>
<dbReference type="EMBL" id="PPGH01000032">
    <property type="protein sequence ID" value="PQJ96780.1"/>
    <property type="molecule type" value="Genomic_DNA"/>
</dbReference>
<proteinExistence type="predicted"/>
<dbReference type="AlphaFoldDB" id="A0A2S7XSS8"/>
<gene>
    <name evidence="1" type="ORF">CXB77_05965</name>
</gene>
<reference evidence="1 2" key="1">
    <citation type="submission" date="2018-01" db="EMBL/GenBank/DDBJ databases">
        <title>The complete genome sequence of Chromatium okenii LaCa, a purple sulfur bacterium with a turbulent life.</title>
        <authorList>
            <person name="Luedin S.M."/>
            <person name="Liechti N."/>
            <person name="Storelli N."/>
            <person name="Danza F."/>
            <person name="Wittwer M."/>
            <person name="Pothier J.F."/>
            <person name="Tonolla M.A."/>
        </authorList>
    </citation>
    <scope>NUCLEOTIDE SEQUENCE [LARGE SCALE GENOMIC DNA]</scope>
    <source>
        <strain evidence="1 2">LaCa</strain>
    </source>
</reference>
<evidence type="ECO:0000313" key="1">
    <source>
        <dbReference type="EMBL" id="PQJ96780.1"/>
    </source>
</evidence>
<keyword evidence="2" id="KW-1185">Reference proteome</keyword>
<evidence type="ECO:0000313" key="2">
    <source>
        <dbReference type="Proteomes" id="UP000239936"/>
    </source>
</evidence>